<dbReference type="RefSeq" id="WP_132417044.1">
    <property type="nucleotide sequence ID" value="NZ_SKFG01000003.1"/>
</dbReference>
<dbReference type="EMBL" id="SKFG01000003">
    <property type="protein sequence ID" value="TCZ79386.1"/>
    <property type="molecule type" value="Genomic_DNA"/>
</dbReference>
<feature type="domain" description="Cthe-2314-like HEPN" evidence="1">
    <location>
        <begin position="54"/>
        <end position="219"/>
    </location>
</feature>
<keyword evidence="3" id="KW-1185">Reference proteome</keyword>
<dbReference type="AlphaFoldDB" id="A0A4R4EH10"/>
<name>A0A4R4EH10_9BACL</name>
<evidence type="ECO:0000313" key="2">
    <source>
        <dbReference type="EMBL" id="TCZ79386.1"/>
    </source>
</evidence>
<evidence type="ECO:0000313" key="3">
    <source>
        <dbReference type="Proteomes" id="UP000295418"/>
    </source>
</evidence>
<sequence length="230" mass="27581">MMRYVRYPNQEEWTDIFNRSPFKGFNFSSLDFIDKNVETTDIFDTPILNSNGLQLIQRVRSLNESYILLNFYYELGIPDETEQRKHKDLFINFEAHHYSIKEKFDYYTDVLYFNIFSCWETLGHILNIQYDLKMKRVDFKAIVRSLEKIDTEMFLKLNKIINDVEFKEANKYRHQITHNQLPNIPGLVRTLHKSGVETEKVQEYLCSKNAFKNINSIIELLKKSILIIRK</sequence>
<dbReference type="Pfam" id="PF18730">
    <property type="entry name" value="HEPN_Cthe2314"/>
    <property type="match status" value="1"/>
</dbReference>
<evidence type="ECO:0000259" key="1">
    <source>
        <dbReference type="Pfam" id="PF18730"/>
    </source>
</evidence>
<reference evidence="2 3" key="1">
    <citation type="submission" date="2019-03" db="EMBL/GenBank/DDBJ databases">
        <authorList>
            <person name="Kim M.K.M."/>
        </authorList>
    </citation>
    <scope>NUCLEOTIDE SEQUENCE [LARGE SCALE GENOMIC DNA]</scope>
    <source>
        <strain evidence="2 3">18JY21-1</strain>
    </source>
</reference>
<gene>
    <name evidence="2" type="ORF">E0485_05860</name>
</gene>
<accession>A0A4R4EH10</accession>
<organism evidence="2 3">
    <name type="scientific">Paenibacillus albiflavus</name>
    <dbReference type="NCBI Taxonomy" id="2545760"/>
    <lineage>
        <taxon>Bacteria</taxon>
        <taxon>Bacillati</taxon>
        <taxon>Bacillota</taxon>
        <taxon>Bacilli</taxon>
        <taxon>Bacillales</taxon>
        <taxon>Paenibacillaceae</taxon>
        <taxon>Paenibacillus</taxon>
    </lineage>
</organism>
<comment type="caution">
    <text evidence="2">The sequence shown here is derived from an EMBL/GenBank/DDBJ whole genome shotgun (WGS) entry which is preliminary data.</text>
</comment>
<proteinExistence type="predicted"/>
<dbReference type="OrthoDB" id="2082550at2"/>
<dbReference type="Proteomes" id="UP000295418">
    <property type="component" value="Unassembled WGS sequence"/>
</dbReference>
<protein>
    <recommendedName>
        <fullName evidence="1">Cthe-2314-like HEPN domain-containing protein</fullName>
    </recommendedName>
</protein>
<dbReference type="InterPro" id="IPR041394">
    <property type="entry name" value="HEPN_Cthe2314"/>
</dbReference>